<evidence type="ECO:0000256" key="7">
    <source>
        <dbReference type="ARBA" id="ARBA00022847"/>
    </source>
</evidence>
<dbReference type="Gene3D" id="1.20.1280.290">
    <property type="match status" value="2"/>
</dbReference>
<dbReference type="GO" id="GO:0015184">
    <property type="term" value="F:L-cystine transmembrane transporter activity"/>
    <property type="evidence" value="ECO:0007669"/>
    <property type="project" value="TreeGrafter"/>
</dbReference>
<feature type="transmembrane region" description="Helical" evidence="18">
    <location>
        <begin position="272"/>
        <end position="292"/>
    </location>
</feature>
<evidence type="ECO:0000256" key="15">
    <source>
        <dbReference type="ARBA" id="ARBA00060435"/>
    </source>
</evidence>
<dbReference type="NCBIfam" id="TIGR00951">
    <property type="entry name" value="2A43"/>
    <property type="match status" value="1"/>
</dbReference>
<keyword evidence="10 18" id="KW-0472">Membrane</keyword>
<feature type="transmembrane region" description="Helical" evidence="18">
    <location>
        <begin position="304"/>
        <end position="324"/>
    </location>
</feature>
<evidence type="ECO:0000256" key="2">
    <source>
        <dbReference type="ARBA" id="ARBA00006855"/>
    </source>
</evidence>
<dbReference type="PANTHER" id="PTHR13131">
    <property type="entry name" value="CYSTINOSIN"/>
    <property type="match status" value="1"/>
</dbReference>
<organism evidence="19 20">
    <name type="scientific">Paralvinella palmiformis</name>
    <dbReference type="NCBI Taxonomy" id="53620"/>
    <lineage>
        <taxon>Eukaryota</taxon>
        <taxon>Metazoa</taxon>
        <taxon>Spiralia</taxon>
        <taxon>Lophotrochozoa</taxon>
        <taxon>Annelida</taxon>
        <taxon>Polychaeta</taxon>
        <taxon>Sedentaria</taxon>
        <taxon>Canalipalpata</taxon>
        <taxon>Terebellida</taxon>
        <taxon>Terebelliformia</taxon>
        <taxon>Alvinellidae</taxon>
        <taxon>Paralvinella</taxon>
    </lineage>
</organism>
<comment type="similarity">
    <text evidence="2">Belongs to the cystinosin family.</text>
</comment>
<keyword evidence="6" id="KW-0677">Repeat</keyword>
<dbReference type="GO" id="GO:0048513">
    <property type="term" value="P:animal organ development"/>
    <property type="evidence" value="ECO:0007669"/>
    <property type="project" value="UniProtKB-ARBA"/>
</dbReference>
<gene>
    <name evidence="19" type="ORF">LSH36_855g01116</name>
</gene>
<dbReference type="GO" id="GO:0015031">
    <property type="term" value="P:protein transport"/>
    <property type="evidence" value="ECO:0007669"/>
    <property type="project" value="UniProtKB-KW"/>
</dbReference>
<sequence>MALLQGYLVSTSLKLPSGNVSVQFRPDKLTLAVNSAENVLVNFSPLVESDAELYFIYQEPNTKPSYTTTVNIIDPLTNLSVKVNQTNVTLIVRGHNAGTVYVSLNSSSTQFLNLAAVYMPVRVVYSHPLVIINVVIGWIYFIAWSISFYPQVFYNWKRKSVIGLNFDFLAYNLTGFLAYGLFNIGMYWIPVVKGQYLAKYPHGVNPVQLNDVIFSLHAFIITAFTIFQCFIYQRGGQKVSKLCILLLALAWVFILVTLFLTVGHVISWLDYLYYFSYVKLGVTLIKYIPQVLMNYRRKSTEGWCIGNVLLDFTGGTFSLLQMFLISYNNNDWDSIFGDPTKFGLGLFSILFDILFIIQHYCLYRPQMSTSKYEPILGEENNESNS</sequence>
<comment type="subcellular location">
    <subcellularLocation>
        <location evidence="1">Lysosome membrane</location>
        <topology evidence="1">Multi-pass membrane protein</topology>
    </subcellularLocation>
    <subcellularLocation>
        <location evidence="15">Melanosome membrane</location>
        <topology evidence="15">Multi-pass membrane protein</topology>
    </subcellularLocation>
</comment>
<evidence type="ECO:0000256" key="14">
    <source>
        <dbReference type="ARBA" id="ARBA00060313"/>
    </source>
</evidence>
<dbReference type="GO" id="GO:0005765">
    <property type="term" value="C:lysosomal membrane"/>
    <property type="evidence" value="ECO:0007669"/>
    <property type="project" value="UniProtKB-SubCell"/>
</dbReference>
<dbReference type="GO" id="GO:0050890">
    <property type="term" value="P:cognition"/>
    <property type="evidence" value="ECO:0007669"/>
    <property type="project" value="UniProtKB-ARBA"/>
</dbReference>
<keyword evidence="4 18" id="KW-0812">Transmembrane</keyword>
<proteinExistence type="inferred from homology"/>
<keyword evidence="7" id="KW-0769">Symport</keyword>
<evidence type="ECO:0000313" key="19">
    <source>
        <dbReference type="EMBL" id="KAK2143310.1"/>
    </source>
</evidence>
<comment type="caution">
    <text evidence="19">The sequence shown here is derived from an EMBL/GenBank/DDBJ whole genome shotgun (WGS) entry which is preliminary data.</text>
</comment>
<keyword evidence="11" id="KW-0325">Glycoprotein</keyword>
<dbReference type="GO" id="GO:0015293">
    <property type="term" value="F:symporter activity"/>
    <property type="evidence" value="ECO:0007669"/>
    <property type="project" value="UniProtKB-KW"/>
</dbReference>
<evidence type="ECO:0000256" key="16">
    <source>
        <dbReference type="ARBA" id="ARBA00066203"/>
    </source>
</evidence>
<dbReference type="GO" id="GO:1902531">
    <property type="term" value="P:regulation of intracellular signal transduction"/>
    <property type="evidence" value="ECO:0007669"/>
    <property type="project" value="UniProtKB-ARBA"/>
</dbReference>
<feature type="transmembrane region" description="Helical" evidence="18">
    <location>
        <begin position="244"/>
        <end position="266"/>
    </location>
</feature>
<accession>A0AAD9IZT6</accession>
<evidence type="ECO:0000256" key="5">
    <source>
        <dbReference type="ARBA" id="ARBA00022729"/>
    </source>
</evidence>
<comment type="function">
    <text evidence="14">Cystine/H(+) symporter that mediates export of cystine, the oxidized dimer of cysteine, from lysosomes. Plays an important role in melanin synthesis by catalyzing cystine export from melanosomes, possibly by inhibiting pheomelanin synthesis. In addition to cystine export, also acts as a positive regulator of mTORC1 signaling in kidney proximal tubular cells, via interactions with components of the v-ATPase and Ragulator complexes. Also involved in small GTPase-regulated vesicle trafficking and lysosomal localization of LAMP2A, independently of cystine transporter activity.</text>
</comment>
<dbReference type="AlphaFoldDB" id="A0AAD9IZT6"/>
<evidence type="ECO:0000256" key="9">
    <source>
        <dbReference type="ARBA" id="ARBA00022989"/>
    </source>
</evidence>
<reference evidence="19" key="1">
    <citation type="journal article" date="2023" name="Mol. Biol. Evol.">
        <title>Third-Generation Sequencing Reveals the Adaptive Role of the Epigenome in Three Deep-Sea Polychaetes.</title>
        <authorList>
            <person name="Perez M."/>
            <person name="Aroh O."/>
            <person name="Sun Y."/>
            <person name="Lan Y."/>
            <person name="Juniper S.K."/>
            <person name="Young C.R."/>
            <person name="Angers B."/>
            <person name="Qian P.Y."/>
        </authorList>
    </citation>
    <scope>NUCLEOTIDE SEQUENCE</scope>
    <source>
        <strain evidence="19">P08H-3</strain>
    </source>
</reference>
<keyword evidence="9 18" id="KW-1133">Transmembrane helix</keyword>
<evidence type="ECO:0000256" key="8">
    <source>
        <dbReference type="ARBA" id="ARBA00022927"/>
    </source>
</evidence>
<evidence type="ECO:0000256" key="12">
    <source>
        <dbReference type="ARBA" id="ARBA00023228"/>
    </source>
</evidence>
<dbReference type="EMBL" id="JAODUP010000855">
    <property type="protein sequence ID" value="KAK2143310.1"/>
    <property type="molecule type" value="Genomic_DNA"/>
</dbReference>
<dbReference type="PANTHER" id="PTHR13131:SF5">
    <property type="entry name" value="CYSTINOSIN"/>
    <property type="match status" value="1"/>
</dbReference>
<evidence type="ECO:0000256" key="3">
    <source>
        <dbReference type="ARBA" id="ARBA00022448"/>
    </source>
</evidence>
<dbReference type="InterPro" id="IPR005282">
    <property type="entry name" value="LC_transporter"/>
</dbReference>
<dbReference type="SMART" id="SM00679">
    <property type="entry name" value="CTNS"/>
    <property type="match status" value="2"/>
</dbReference>
<keyword evidence="5" id="KW-0732">Signal</keyword>
<keyword evidence="12" id="KW-0458">Lysosome</keyword>
<evidence type="ECO:0000256" key="10">
    <source>
        <dbReference type="ARBA" id="ARBA00023136"/>
    </source>
</evidence>
<evidence type="ECO:0000256" key="18">
    <source>
        <dbReference type="SAM" id="Phobius"/>
    </source>
</evidence>
<keyword evidence="8" id="KW-0653">Protein transport</keyword>
<evidence type="ECO:0000256" key="1">
    <source>
        <dbReference type="ARBA" id="ARBA00004155"/>
    </source>
</evidence>
<evidence type="ECO:0000313" key="20">
    <source>
        <dbReference type="Proteomes" id="UP001208570"/>
    </source>
</evidence>
<dbReference type="InterPro" id="IPR006603">
    <property type="entry name" value="PQ-loop_rpt"/>
</dbReference>
<dbReference type="FunFam" id="1.20.1280.290:FF:000015">
    <property type="entry name" value="cystinosin isoform X2"/>
    <property type="match status" value="1"/>
</dbReference>
<evidence type="ECO:0000256" key="11">
    <source>
        <dbReference type="ARBA" id="ARBA00023180"/>
    </source>
</evidence>
<feature type="transmembrane region" description="Helical" evidence="18">
    <location>
        <begin position="344"/>
        <end position="363"/>
    </location>
</feature>
<evidence type="ECO:0000256" key="4">
    <source>
        <dbReference type="ARBA" id="ARBA00022692"/>
    </source>
</evidence>
<feature type="transmembrane region" description="Helical" evidence="18">
    <location>
        <begin position="129"/>
        <end position="149"/>
    </location>
</feature>
<dbReference type="FunFam" id="1.20.1280.290:FF:000016">
    <property type="entry name" value="Cystinosin homolog"/>
    <property type="match status" value="1"/>
</dbReference>
<dbReference type="Proteomes" id="UP001208570">
    <property type="component" value="Unassembled WGS sequence"/>
</dbReference>
<keyword evidence="20" id="KW-1185">Reference proteome</keyword>
<comment type="catalytic activity">
    <reaction evidence="13">
        <text>L-cystine(out) + H(+)(out) = L-cystine(in) + H(+)(in)</text>
        <dbReference type="Rhea" id="RHEA:66172"/>
        <dbReference type="ChEBI" id="CHEBI:15378"/>
        <dbReference type="ChEBI" id="CHEBI:35491"/>
    </reaction>
    <physiologicalReaction direction="left-to-right" evidence="13">
        <dbReference type="Rhea" id="RHEA:66173"/>
    </physiologicalReaction>
</comment>
<evidence type="ECO:0000256" key="13">
    <source>
        <dbReference type="ARBA" id="ARBA00048473"/>
    </source>
</evidence>
<protein>
    <recommendedName>
        <fullName evidence="17">Cystinosin</fullName>
    </recommendedName>
</protein>
<dbReference type="Pfam" id="PF04193">
    <property type="entry name" value="PQ-loop"/>
    <property type="match status" value="2"/>
</dbReference>
<feature type="transmembrane region" description="Helical" evidence="18">
    <location>
        <begin position="212"/>
        <end position="232"/>
    </location>
</feature>
<name>A0AAD9IZT6_9ANNE</name>
<comment type="subunit">
    <text evidence="16">Interacts with components of the V-ATPase complex. Interacts with components of the Ragulator complex. Interacts with RRAGA/RagA and RRAGC/RagC. Interacts with AP-3 complex subunit mu (AP3M1 or AP3M2).</text>
</comment>
<feature type="transmembrane region" description="Helical" evidence="18">
    <location>
        <begin position="169"/>
        <end position="192"/>
    </location>
</feature>
<evidence type="ECO:0000256" key="17">
    <source>
        <dbReference type="ARBA" id="ARBA00069503"/>
    </source>
</evidence>
<dbReference type="GO" id="GO:0048731">
    <property type="term" value="P:system development"/>
    <property type="evidence" value="ECO:0007669"/>
    <property type="project" value="UniProtKB-ARBA"/>
</dbReference>
<keyword evidence="3" id="KW-0813">Transport</keyword>
<evidence type="ECO:0000256" key="6">
    <source>
        <dbReference type="ARBA" id="ARBA00022737"/>
    </source>
</evidence>